<gene>
    <name evidence="2" type="ORF">SNEC2469_LOCUS14650</name>
</gene>
<dbReference type="OrthoDB" id="422724at2759"/>
<keyword evidence="1" id="KW-0175">Coiled coil</keyword>
<dbReference type="InterPro" id="IPR020592">
    <property type="entry name" value="Ribosomal_bS16_CS"/>
</dbReference>
<organism evidence="2 3">
    <name type="scientific">Symbiodinium necroappetens</name>
    <dbReference type="NCBI Taxonomy" id="1628268"/>
    <lineage>
        <taxon>Eukaryota</taxon>
        <taxon>Sar</taxon>
        <taxon>Alveolata</taxon>
        <taxon>Dinophyceae</taxon>
        <taxon>Suessiales</taxon>
        <taxon>Symbiodiniaceae</taxon>
        <taxon>Symbiodinium</taxon>
    </lineage>
</organism>
<evidence type="ECO:0000313" key="2">
    <source>
        <dbReference type="EMBL" id="CAE7512874.1"/>
    </source>
</evidence>
<dbReference type="PROSITE" id="PS00732">
    <property type="entry name" value="RIBOSOMAL_S16"/>
    <property type="match status" value="1"/>
</dbReference>
<evidence type="ECO:0000256" key="1">
    <source>
        <dbReference type="SAM" id="Coils"/>
    </source>
</evidence>
<protein>
    <submittedName>
        <fullName evidence="2">Uncharacterized protein</fullName>
    </submittedName>
</protein>
<dbReference type="GO" id="GO:0006412">
    <property type="term" value="P:translation"/>
    <property type="evidence" value="ECO:0007669"/>
    <property type="project" value="InterPro"/>
</dbReference>
<dbReference type="GO" id="GO:0003735">
    <property type="term" value="F:structural constituent of ribosome"/>
    <property type="evidence" value="ECO:0007669"/>
    <property type="project" value="InterPro"/>
</dbReference>
<sequence>MADIAVRLARKGKLAAVIFVIGKGMPYDLSFQECFKYFWDWLKNYHNHFIIVHTKWSMLEPGAEAERAAREREFSEVFGFTDVDTVKQVFIDSKWEDEDPGERDCMAFNQQKKALAINSMNALITEIALASNIDCAMLPFRKTRRMHEVDRQLIAGAEAALDAAQATLDTTDRDLAVLNKEMREISRRVAEGESHTAPLMCRLEAIDVDTDVEIARKEAWIYWFWGWRCLRVETRVPISNVVTTDGTFRISWTDWERTAFSVQVTCSTGLVPTFYMGSLVVYGASRHVHAAEIAQIKAELEPIRAKIKEDQEDLKHKQDAEKYAKEVLEGLNKLIEENTLVSRVASMQELRLDQLGAVHEWYKAAVGKQLSSSDLREYIQLLGSLPVRPATSSFAG</sequence>
<comment type="caution">
    <text evidence="2">The sequence shown here is derived from an EMBL/GenBank/DDBJ whole genome shotgun (WGS) entry which is preliminary data.</text>
</comment>
<dbReference type="AlphaFoldDB" id="A0A812T3U8"/>
<name>A0A812T3U8_9DINO</name>
<evidence type="ECO:0000313" key="3">
    <source>
        <dbReference type="Proteomes" id="UP000601435"/>
    </source>
</evidence>
<dbReference type="GO" id="GO:0005840">
    <property type="term" value="C:ribosome"/>
    <property type="evidence" value="ECO:0007669"/>
    <property type="project" value="InterPro"/>
</dbReference>
<accession>A0A812T3U8</accession>
<feature type="coiled-coil region" evidence="1">
    <location>
        <begin position="154"/>
        <end position="188"/>
    </location>
</feature>
<reference evidence="2" key="1">
    <citation type="submission" date="2021-02" db="EMBL/GenBank/DDBJ databases">
        <authorList>
            <person name="Dougan E. K."/>
            <person name="Rhodes N."/>
            <person name="Thang M."/>
            <person name="Chan C."/>
        </authorList>
    </citation>
    <scope>NUCLEOTIDE SEQUENCE</scope>
</reference>
<proteinExistence type="predicted"/>
<dbReference type="Proteomes" id="UP000601435">
    <property type="component" value="Unassembled WGS sequence"/>
</dbReference>
<dbReference type="EMBL" id="CAJNJA010023557">
    <property type="protein sequence ID" value="CAE7512874.1"/>
    <property type="molecule type" value="Genomic_DNA"/>
</dbReference>
<keyword evidence="3" id="KW-1185">Reference proteome</keyword>